<dbReference type="PANTHER" id="PTHR33048">
    <property type="entry name" value="PTH11-LIKE INTEGRAL MEMBRANE PROTEIN (AFU_ORTHOLOGUE AFUA_5G11245)"/>
    <property type="match status" value="1"/>
</dbReference>
<dbReference type="Pfam" id="PF20684">
    <property type="entry name" value="Fung_rhodopsin"/>
    <property type="match status" value="1"/>
</dbReference>
<feature type="transmembrane region" description="Helical" evidence="7">
    <location>
        <begin position="138"/>
        <end position="161"/>
    </location>
</feature>
<feature type="transmembrane region" description="Helical" evidence="7">
    <location>
        <begin position="181"/>
        <end position="202"/>
    </location>
</feature>
<evidence type="ECO:0000256" key="1">
    <source>
        <dbReference type="ARBA" id="ARBA00004141"/>
    </source>
</evidence>
<comment type="caution">
    <text evidence="9">The sequence shown here is derived from an EMBL/GenBank/DDBJ whole genome shotgun (WGS) entry which is preliminary data.</text>
</comment>
<reference evidence="9" key="1">
    <citation type="journal article" date="2023" name="Mol. Phylogenet. Evol.">
        <title>Genome-scale phylogeny and comparative genomics of the fungal order Sordariales.</title>
        <authorList>
            <person name="Hensen N."/>
            <person name="Bonometti L."/>
            <person name="Westerberg I."/>
            <person name="Brannstrom I.O."/>
            <person name="Guillou S."/>
            <person name="Cros-Aarteil S."/>
            <person name="Calhoun S."/>
            <person name="Haridas S."/>
            <person name="Kuo A."/>
            <person name="Mondo S."/>
            <person name="Pangilinan J."/>
            <person name="Riley R."/>
            <person name="LaButti K."/>
            <person name="Andreopoulos B."/>
            <person name="Lipzen A."/>
            <person name="Chen C."/>
            <person name="Yan M."/>
            <person name="Daum C."/>
            <person name="Ng V."/>
            <person name="Clum A."/>
            <person name="Steindorff A."/>
            <person name="Ohm R.A."/>
            <person name="Martin F."/>
            <person name="Silar P."/>
            <person name="Natvig D.O."/>
            <person name="Lalanne C."/>
            <person name="Gautier V."/>
            <person name="Ament-Velasquez S.L."/>
            <person name="Kruys A."/>
            <person name="Hutchinson M.I."/>
            <person name="Powell A.J."/>
            <person name="Barry K."/>
            <person name="Miller A.N."/>
            <person name="Grigoriev I.V."/>
            <person name="Debuchy R."/>
            <person name="Gladieux P."/>
            <person name="Hiltunen Thoren M."/>
            <person name="Johannesson H."/>
        </authorList>
    </citation>
    <scope>NUCLEOTIDE SEQUENCE</scope>
    <source>
        <strain evidence="9">PSN243</strain>
    </source>
</reference>
<reference evidence="9" key="2">
    <citation type="submission" date="2023-05" db="EMBL/GenBank/DDBJ databases">
        <authorList>
            <consortium name="Lawrence Berkeley National Laboratory"/>
            <person name="Steindorff A."/>
            <person name="Hensen N."/>
            <person name="Bonometti L."/>
            <person name="Westerberg I."/>
            <person name="Brannstrom I.O."/>
            <person name="Guillou S."/>
            <person name="Cros-Aarteil S."/>
            <person name="Calhoun S."/>
            <person name="Haridas S."/>
            <person name="Kuo A."/>
            <person name="Mondo S."/>
            <person name="Pangilinan J."/>
            <person name="Riley R."/>
            <person name="Labutti K."/>
            <person name="Andreopoulos B."/>
            <person name="Lipzen A."/>
            <person name="Chen C."/>
            <person name="Yanf M."/>
            <person name="Daum C."/>
            <person name="Ng V."/>
            <person name="Clum A."/>
            <person name="Ohm R."/>
            <person name="Martin F."/>
            <person name="Silar P."/>
            <person name="Natvig D."/>
            <person name="Lalanne C."/>
            <person name="Gautier V."/>
            <person name="Ament-Velasquez S.L."/>
            <person name="Kruys A."/>
            <person name="Hutchinson M.I."/>
            <person name="Powell A.J."/>
            <person name="Barry K."/>
            <person name="Miller A.N."/>
            <person name="Grigoriev I.V."/>
            <person name="Debuchy R."/>
            <person name="Gladieux P."/>
            <person name="Thoren M.H."/>
            <person name="Johannesson H."/>
        </authorList>
    </citation>
    <scope>NUCLEOTIDE SEQUENCE</scope>
    <source>
        <strain evidence="9">PSN243</strain>
    </source>
</reference>
<dbReference type="InterPro" id="IPR049326">
    <property type="entry name" value="Rhodopsin_dom_fungi"/>
</dbReference>
<organism evidence="9 10">
    <name type="scientific">Podospora aff. communis PSN243</name>
    <dbReference type="NCBI Taxonomy" id="3040156"/>
    <lineage>
        <taxon>Eukaryota</taxon>
        <taxon>Fungi</taxon>
        <taxon>Dikarya</taxon>
        <taxon>Ascomycota</taxon>
        <taxon>Pezizomycotina</taxon>
        <taxon>Sordariomycetes</taxon>
        <taxon>Sordariomycetidae</taxon>
        <taxon>Sordariales</taxon>
        <taxon>Podosporaceae</taxon>
        <taxon>Podospora</taxon>
    </lineage>
</organism>
<evidence type="ECO:0000256" key="4">
    <source>
        <dbReference type="ARBA" id="ARBA00023136"/>
    </source>
</evidence>
<protein>
    <recommendedName>
        <fullName evidence="8">Rhodopsin domain-containing protein</fullName>
    </recommendedName>
</protein>
<gene>
    <name evidence="9" type="ORF">QBC34DRAFT_397881</name>
</gene>
<comment type="similarity">
    <text evidence="5">Belongs to the SAT4 family.</text>
</comment>
<dbReference type="PANTHER" id="PTHR33048:SF47">
    <property type="entry name" value="INTEGRAL MEMBRANE PROTEIN-RELATED"/>
    <property type="match status" value="1"/>
</dbReference>
<feature type="transmembrane region" description="Helical" evidence="7">
    <location>
        <begin position="98"/>
        <end position="126"/>
    </location>
</feature>
<keyword evidence="4 7" id="KW-0472">Membrane</keyword>
<dbReference type="InterPro" id="IPR052337">
    <property type="entry name" value="SAT4-like"/>
</dbReference>
<keyword evidence="10" id="KW-1185">Reference proteome</keyword>
<name>A0AAV9GW51_9PEZI</name>
<evidence type="ECO:0000256" key="2">
    <source>
        <dbReference type="ARBA" id="ARBA00022692"/>
    </source>
</evidence>
<keyword evidence="3 7" id="KW-1133">Transmembrane helix</keyword>
<dbReference type="Proteomes" id="UP001321760">
    <property type="component" value="Unassembled WGS sequence"/>
</dbReference>
<feature type="region of interest" description="Disordered" evidence="6">
    <location>
        <begin position="329"/>
        <end position="361"/>
    </location>
</feature>
<evidence type="ECO:0000256" key="6">
    <source>
        <dbReference type="SAM" id="MobiDB-lite"/>
    </source>
</evidence>
<evidence type="ECO:0000256" key="3">
    <source>
        <dbReference type="ARBA" id="ARBA00022989"/>
    </source>
</evidence>
<comment type="subcellular location">
    <subcellularLocation>
        <location evidence="1">Membrane</location>
        <topology evidence="1">Multi-pass membrane protein</topology>
    </subcellularLocation>
</comment>
<evidence type="ECO:0000256" key="7">
    <source>
        <dbReference type="SAM" id="Phobius"/>
    </source>
</evidence>
<feature type="domain" description="Rhodopsin" evidence="8">
    <location>
        <begin position="41"/>
        <end position="280"/>
    </location>
</feature>
<evidence type="ECO:0000256" key="5">
    <source>
        <dbReference type="ARBA" id="ARBA00038359"/>
    </source>
</evidence>
<keyword evidence="2 7" id="KW-0812">Transmembrane</keyword>
<dbReference type="GO" id="GO:0016020">
    <property type="term" value="C:membrane"/>
    <property type="evidence" value="ECO:0007669"/>
    <property type="project" value="UniProtKB-SubCell"/>
</dbReference>
<feature type="transmembrane region" description="Helical" evidence="7">
    <location>
        <begin position="20"/>
        <end position="45"/>
    </location>
</feature>
<sequence>MSNSTGLAPTPPLPDPTEWNGYSTAPCSAIALGLAVIAVALRFWARAGILRLTGLEDWFILTSLGFSAAITACVGLQLRHGLGKHVVYVSPEDIQEFFKLSIIVTILYVLSMTFTKLSILCLYIRVLSYDAVRLAAKILLGIVLISHAYILATLFTACIPFDAFWDFSKRGTAFCQPQPVYWSHAGLNIVTDFLIFILPLTVLHKIRCPRPQKIALSIVFLMAFSVCIISVVRAILIARDIKKGEMNFTWNGASAATWNSFEVNIAIICACSTTIKPAVTRMFPSLLGSGPTSSPLSDDIDAARGHRQHVGGWERDLLDTDGSVDLVEQQRRGMGEAKGLGHRDPETGSEADLVPGGEKAK</sequence>
<dbReference type="EMBL" id="MU865923">
    <property type="protein sequence ID" value="KAK4452591.1"/>
    <property type="molecule type" value="Genomic_DNA"/>
</dbReference>
<accession>A0AAV9GW51</accession>
<feature type="transmembrane region" description="Helical" evidence="7">
    <location>
        <begin position="214"/>
        <end position="236"/>
    </location>
</feature>
<proteinExistence type="inferred from homology"/>
<evidence type="ECO:0000313" key="10">
    <source>
        <dbReference type="Proteomes" id="UP001321760"/>
    </source>
</evidence>
<dbReference type="AlphaFoldDB" id="A0AAV9GW51"/>
<evidence type="ECO:0000313" key="9">
    <source>
        <dbReference type="EMBL" id="KAK4452591.1"/>
    </source>
</evidence>
<feature type="compositionally biased region" description="Basic and acidic residues" evidence="6">
    <location>
        <begin position="329"/>
        <end position="346"/>
    </location>
</feature>
<feature type="transmembrane region" description="Helical" evidence="7">
    <location>
        <begin position="57"/>
        <end position="78"/>
    </location>
</feature>
<evidence type="ECO:0000259" key="8">
    <source>
        <dbReference type="Pfam" id="PF20684"/>
    </source>
</evidence>